<organism evidence="3 4">
    <name type="scientific">Massilia norwichensis</name>
    <dbReference type="NCBI Taxonomy" id="1442366"/>
    <lineage>
        <taxon>Bacteria</taxon>
        <taxon>Pseudomonadati</taxon>
        <taxon>Pseudomonadota</taxon>
        <taxon>Betaproteobacteria</taxon>
        <taxon>Burkholderiales</taxon>
        <taxon>Oxalobacteraceae</taxon>
        <taxon>Telluria group</taxon>
        <taxon>Massilia</taxon>
    </lineage>
</organism>
<gene>
    <name evidence="3" type="ORF">NX782_03910</name>
</gene>
<feature type="compositionally biased region" description="Basic and acidic residues" evidence="1">
    <location>
        <begin position="37"/>
        <end position="53"/>
    </location>
</feature>
<accession>A0ABT2A3A0</accession>
<dbReference type="EMBL" id="JANUGX010000003">
    <property type="protein sequence ID" value="MCS0588345.1"/>
    <property type="molecule type" value="Genomic_DNA"/>
</dbReference>
<protein>
    <submittedName>
        <fullName evidence="3">Uncharacterized protein</fullName>
    </submittedName>
</protein>
<feature type="signal peptide" evidence="2">
    <location>
        <begin position="1"/>
        <end position="22"/>
    </location>
</feature>
<sequence length="85" mass="9834">MKKFLVTLLSVMSFATALPAFAGPDWQIIEHGRKVKAERMRQEQAQRTQDEQQKTLQLPGNQTDKEQMIKACMEMMNKSKQQADH</sequence>
<evidence type="ECO:0000256" key="2">
    <source>
        <dbReference type="SAM" id="SignalP"/>
    </source>
</evidence>
<keyword evidence="4" id="KW-1185">Reference proteome</keyword>
<keyword evidence="2" id="KW-0732">Signal</keyword>
<evidence type="ECO:0000313" key="4">
    <source>
        <dbReference type="Proteomes" id="UP001205560"/>
    </source>
</evidence>
<comment type="caution">
    <text evidence="3">The sequence shown here is derived from an EMBL/GenBank/DDBJ whole genome shotgun (WGS) entry which is preliminary data.</text>
</comment>
<dbReference type="RefSeq" id="WP_075796134.1">
    <property type="nucleotide sequence ID" value="NZ_JANUGX010000003.1"/>
</dbReference>
<dbReference type="Proteomes" id="UP001205560">
    <property type="component" value="Unassembled WGS sequence"/>
</dbReference>
<reference evidence="3 4" key="1">
    <citation type="submission" date="2022-08" db="EMBL/GenBank/DDBJ databases">
        <title>Reclassification of Massilia species as members of the genera Telluria, Duganella, Pseudoduganella, Mokoshia gen. nov. and Zemynaea gen. nov. using orthogonal and non-orthogonal genome-based approaches.</title>
        <authorList>
            <person name="Bowman J.P."/>
        </authorList>
    </citation>
    <scope>NUCLEOTIDE SEQUENCE [LARGE SCALE GENOMIC DNA]</scope>
    <source>
        <strain evidence="3 4">LMG 28164</strain>
    </source>
</reference>
<proteinExistence type="predicted"/>
<feature type="region of interest" description="Disordered" evidence="1">
    <location>
        <begin position="37"/>
        <end position="63"/>
    </location>
</feature>
<feature type="chain" id="PRO_5046624795" evidence="2">
    <location>
        <begin position="23"/>
        <end position="85"/>
    </location>
</feature>
<evidence type="ECO:0000313" key="3">
    <source>
        <dbReference type="EMBL" id="MCS0588345.1"/>
    </source>
</evidence>
<evidence type="ECO:0000256" key="1">
    <source>
        <dbReference type="SAM" id="MobiDB-lite"/>
    </source>
</evidence>
<name>A0ABT2A3A0_9BURK</name>